<comment type="cofactor">
    <cofactor evidence="6">
        <name>a divalent metal cation</name>
        <dbReference type="ChEBI" id="CHEBI:60240"/>
    </cofactor>
</comment>
<dbReference type="InterPro" id="IPR017438">
    <property type="entry name" value="ATP-NAD_kinase_N"/>
</dbReference>
<dbReference type="InterPro" id="IPR016064">
    <property type="entry name" value="NAD/diacylglycerol_kinase_sf"/>
</dbReference>
<keyword evidence="6" id="KW-0547">Nucleotide-binding</keyword>
<keyword evidence="6" id="KW-0963">Cytoplasm</keyword>
<sequence>MTRLFNKIGLVARHGKPHIIESLLGLAAHLTKRGFHVLVDKDSCDNTHVAGYPIVDRDDLGKLADLVIVLGGDGTMLSVARVLAPYRVPLVGINQGRLGFMTDIPLHEMLVAVDGILDGQFVPEERILLHASVIREDAEVVSALALNDVVISRGSLGSMIEFEVFVDNQFVYSQRSDGLIISTPTGSTAYSLASGGPILHPTLQAFALVPICPQSLSNRPIAVSNNCEVEFMLTRGLDTKVHFDGQSHCDLMEMDRVIIRSYRNTLKILHPVGYNYYDMLRHKLHWGERLL</sequence>
<proteinExistence type="inferred from homology"/>
<accession>A0ABV1M3P3</accession>
<evidence type="ECO:0000313" key="8">
    <source>
        <dbReference type="Proteomes" id="UP001433638"/>
    </source>
</evidence>
<keyword evidence="1 6" id="KW-0808">Transferase</keyword>
<reference evidence="7" key="1">
    <citation type="submission" date="2024-06" db="EMBL/GenBank/DDBJ databases">
        <title>Genome sequence of Vogesella sp. MAHUQ-64.</title>
        <authorList>
            <person name="Huq M.A."/>
        </authorList>
    </citation>
    <scope>NUCLEOTIDE SEQUENCE</scope>
    <source>
        <strain evidence="7">MAHUQ-64</strain>
    </source>
</reference>
<comment type="caution">
    <text evidence="6">Lacks conserved residue(s) required for the propagation of feature annotation.</text>
</comment>
<feature type="binding site" evidence="6">
    <location>
        <begin position="147"/>
        <end position="148"/>
    </location>
    <ligand>
        <name>NAD(+)</name>
        <dbReference type="ChEBI" id="CHEBI:57540"/>
    </ligand>
</feature>
<evidence type="ECO:0000256" key="2">
    <source>
        <dbReference type="ARBA" id="ARBA00022777"/>
    </source>
</evidence>
<dbReference type="Proteomes" id="UP001433638">
    <property type="component" value="Unassembled WGS sequence"/>
</dbReference>
<dbReference type="Pfam" id="PF20143">
    <property type="entry name" value="NAD_kinase_C"/>
    <property type="match status" value="1"/>
</dbReference>
<organism evidence="7 8">
    <name type="scientific">Vogesella oryzagri</name>
    <dbReference type="NCBI Taxonomy" id="3160864"/>
    <lineage>
        <taxon>Bacteria</taxon>
        <taxon>Pseudomonadati</taxon>
        <taxon>Pseudomonadota</taxon>
        <taxon>Betaproteobacteria</taxon>
        <taxon>Neisseriales</taxon>
        <taxon>Chromobacteriaceae</taxon>
        <taxon>Vogesella</taxon>
    </lineage>
</organism>
<dbReference type="Gene3D" id="2.60.200.30">
    <property type="entry name" value="Probable inorganic polyphosphate/atp-NAD kinase, domain 2"/>
    <property type="match status" value="1"/>
</dbReference>
<dbReference type="NCBIfam" id="NF003391">
    <property type="entry name" value="PRK04539.1"/>
    <property type="match status" value="1"/>
</dbReference>
<feature type="active site" description="Proton acceptor" evidence="6">
    <location>
        <position position="73"/>
    </location>
</feature>
<feature type="binding site" evidence="6">
    <location>
        <begin position="73"/>
        <end position="74"/>
    </location>
    <ligand>
        <name>NAD(+)</name>
        <dbReference type="ChEBI" id="CHEBI:57540"/>
    </ligand>
</feature>
<dbReference type="Gene3D" id="3.40.50.10330">
    <property type="entry name" value="Probable inorganic polyphosphate/atp-NAD kinase, domain 1"/>
    <property type="match status" value="1"/>
</dbReference>
<comment type="catalytic activity">
    <reaction evidence="5 6">
        <text>NAD(+) + ATP = ADP + NADP(+) + H(+)</text>
        <dbReference type="Rhea" id="RHEA:18629"/>
        <dbReference type="ChEBI" id="CHEBI:15378"/>
        <dbReference type="ChEBI" id="CHEBI:30616"/>
        <dbReference type="ChEBI" id="CHEBI:57540"/>
        <dbReference type="ChEBI" id="CHEBI:58349"/>
        <dbReference type="ChEBI" id="CHEBI:456216"/>
        <dbReference type="EC" id="2.7.1.23"/>
    </reaction>
</comment>
<feature type="binding site" evidence="6">
    <location>
        <position position="177"/>
    </location>
    <ligand>
        <name>NAD(+)</name>
        <dbReference type="ChEBI" id="CHEBI:57540"/>
    </ligand>
</feature>
<feature type="binding site" evidence="6">
    <location>
        <position position="175"/>
    </location>
    <ligand>
        <name>NAD(+)</name>
        <dbReference type="ChEBI" id="CHEBI:57540"/>
    </ligand>
</feature>
<keyword evidence="8" id="KW-1185">Reference proteome</keyword>
<comment type="caution">
    <text evidence="7">The sequence shown here is derived from an EMBL/GenBank/DDBJ whole genome shotgun (WGS) entry which is preliminary data.</text>
</comment>
<evidence type="ECO:0000256" key="4">
    <source>
        <dbReference type="ARBA" id="ARBA00023027"/>
    </source>
</evidence>
<dbReference type="InterPro" id="IPR017437">
    <property type="entry name" value="ATP-NAD_kinase_PpnK-typ_C"/>
</dbReference>
<comment type="similarity">
    <text evidence="6">Belongs to the NAD kinase family.</text>
</comment>
<comment type="subcellular location">
    <subcellularLocation>
        <location evidence="6">Cytoplasm</location>
    </subcellularLocation>
</comment>
<keyword evidence="4 6" id="KW-0520">NAD</keyword>
<evidence type="ECO:0000256" key="3">
    <source>
        <dbReference type="ARBA" id="ARBA00022857"/>
    </source>
</evidence>
<gene>
    <name evidence="6" type="primary">nadK</name>
    <name evidence="7" type="ORF">ABNW52_09485</name>
</gene>
<dbReference type="GO" id="GO:0003951">
    <property type="term" value="F:NAD+ kinase activity"/>
    <property type="evidence" value="ECO:0007669"/>
    <property type="project" value="UniProtKB-EC"/>
</dbReference>
<evidence type="ECO:0000313" key="7">
    <source>
        <dbReference type="EMBL" id="MEQ6290847.1"/>
    </source>
</evidence>
<dbReference type="HAMAP" id="MF_00361">
    <property type="entry name" value="NAD_kinase"/>
    <property type="match status" value="1"/>
</dbReference>
<name>A0ABV1M3P3_9NEIS</name>
<dbReference type="EMBL" id="JBEFLD010000004">
    <property type="protein sequence ID" value="MEQ6290847.1"/>
    <property type="molecule type" value="Genomic_DNA"/>
</dbReference>
<evidence type="ECO:0000256" key="5">
    <source>
        <dbReference type="ARBA" id="ARBA00047925"/>
    </source>
</evidence>
<dbReference type="EC" id="2.7.1.23" evidence="6"/>
<dbReference type="InterPro" id="IPR002504">
    <property type="entry name" value="NADK"/>
</dbReference>
<evidence type="ECO:0000256" key="1">
    <source>
        <dbReference type="ARBA" id="ARBA00022679"/>
    </source>
</evidence>
<keyword evidence="6" id="KW-0067">ATP-binding</keyword>
<protein>
    <recommendedName>
        <fullName evidence="6">NAD kinase</fullName>
        <ecNumber evidence="6">2.7.1.23</ecNumber>
    </recommendedName>
    <alternativeName>
        <fullName evidence="6">ATP-dependent NAD kinase</fullName>
    </alternativeName>
</protein>
<evidence type="ECO:0000256" key="6">
    <source>
        <dbReference type="HAMAP-Rule" id="MF_00361"/>
    </source>
</evidence>
<feature type="binding site" evidence="6">
    <location>
        <position position="246"/>
    </location>
    <ligand>
        <name>NAD(+)</name>
        <dbReference type="ChEBI" id="CHEBI:57540"/>
    </ligand>
</feature>
<dbReference type="NCBIfam" id="NF002306">
    <property type="entry name" value="PRK01231.1"/>
    <property type="match status" value="1"/>
</dbReference>
<dbReference type="Pfam" id="PF01513">
    <property type="entry name" value="NAD_kinase"/>
    <property type="match status" value="1"/>
</dbReference>
<dbReference type="NCBIfam" id="NF002561">
    <property type="entry name" value="PRK02155.1"/>
    <property type="match status" value="1"/>
</dbReference>
<dbReference type="PANTHER" id="PTHR20275:SF0">
    <property type="entry name" value="NAD KINASE"/>
    <property type="match status" value="1"/>
</dbReference>
<keyword evidence="2 6" id="KW-0418">Kinase</keyword>
<dbReference type="SUPFAM" id="SSF111331">
    <property type="entry name" value="NAD kinase/diacylglycerol kinase-like"/>
    <property type="match status" value="1"/>
</dbReference>
<keyword evidence="3 6" id="KW-0521">NADP</keyword>
<dbReference type="PANTHER" id="PTHR20275">
    <property type="entry name" value="NAD KINASE"/>
    <property type="match status" value="1"/>
</dbReference>
<comment type="function">
    <text evidence="6">Involved in the regulation of the intracellular balance of NAD and NADP, and is a key enzyme in the biosynthesis of NADP. Catalyzes specifically the phosphorylation on 2'-hydroxyl of the adenosine moiety of NAD to yield NADP.</text>
</comment>
<dbReference type="RefSeq" id="WP_349586832.1">
    <property type="nucleotide sequence ID" value="NZ_JBEFLD010000004.1"/>
</dbReference>